<feature type="non-terminal residue" evidence="2">
    <location>
        <position position="1"/>
    </location>
</feature>
<feature type="non-terminal residue" evidence="2">
    <location>
        <position position="63"/>
    </location>
</feature>
<protein>
    <submittedName>
        <fullName evidence="2">Uncharacterized protein</fullName>
    </submittedName>
</protein>
<gene>
    <name evidence="2" type="ORF">AVDCRST_MAG90-3132</name>
</gene>
<name>A0A6J4ML27_9HYPH</name>
<dbReference type="EMBL" id="CADCUC010000662">
    <property type="protein sequence ID" value="CAA9362782.1"/>
    <property type="molecule type" value="Genomic_DNA"/>
</dbReference>
<feature type="region of interest" description="Disordered" evidence="1">
    <location>
        <begin position="26"/>
        <end position="63"/>
    </location>
</feature>
<proteinExistence type="predicted"/>
<evidence type="ECO:0000313" key="2">
    <source>
        <dbReference type="EMBL" id="CAA9362782.1"/>
    </source>
</evidence>
<reference evidence="2" key="1">
    <citation type="submission" date="2020-02" db="EMBL/GenBank/DDBJ databases">
        <authorList>
            <person name="Meier V. D."/>
        </authorList>
    </citation>
    <scope>NUCLEOTIDE SEQUENCE</scope>
    <source>
        <strain evidence="2">AVDCRST_MAG90</strain>
    </source>
</reference>
<organism evidence="2">
    <name type="scientific">uncultured Microvirga sp</name>
    <dbReference type="NCBI Taxonomy" id="412392"/>
    <lineage>
        <taxon>Bacteria</taxon>
        <taxon>Pseudomonadati</taxon>
        <taxon>Pseudomonadota</taxon>
        <taxon>Alphaproteobacteria</taxon>
        <taxon>Hyphomicrobiales</taxon>
        <taxon>Methylobacteriaceae</taxon>
        <taxon>Microvirga</taxon>
        <taxon>environmental samples</taxon>
    </lineage>
</organism>
<evidence type="ECO:0000256" key="1">
    <source>
        <dbReference type="SAM" id="MobiDB-lite"/>
    </source>
</evidence>
<accession>A0A6J4ML27</accession>
<dbReference type="AlphaFoldDB" id="A0A6J4ML27"/>
<sequence length="63" mass="6911">RRRLRAGYPGLGGRVGELAAAHRRPLAPVEAAEHQGPAARDRPRGLRRRVGPDLLRPHARPPV</sequence>